<evidence type="ECO:0000313" key="2">
    <source>
        <dbReference type="EMBL" id="BBX87972.1"/>
    </source>
</evidence>
<organism evidence="2 3">
    <name type="scientific">Mycolicibacterium aubagnense</name>
    <dbReference type="NCBI Taxonomy" id="319707"/>
    <lineage>
        <taxon>Bacteria</taxon>
        <taxon>Bacillati</taxon>
        <taxon>Actinomycetota</taxon>
        <taxon>Actinomycetes</taxon>
        <taxon>Mycobacteriales</taxon>
        <taxon>Mycobacteriaceae</taxon>
        <taxon>Mycolicibacterium</taxon>
    </lineage>
</organism>
<reference evidence="2 3" key="1">
    <citation type="journal article" date="2019" name="Emerg. Microbes Infect.">
        <title>Comprehensive subspecies identification of 175 nontuberculous mycobacteria species based on 7547 genomic profiles.</title>
        <authorList>
            <person name="Matsumoto Y."/>
            <person name="Kinjo T."/>
            <person name="Motooka D."/>
            <person name="Nabeya D."/>
            <person name="Jung N."/>
            <person name="Uechi K."/>
            <person name="Horii T."/>
            <person name="Iida T."/>
            <person name="Fujita J."/>
            <person name="Nakamura S."/>
        </authorList>
    </citation>
    <scope>NUCLEOTIDE SEQUENCE [LARGE SCALE GENOMIC DNA]</scope>
    <source>
        <strain evidence="2 3">JCM 15296</strain>
    </source>
</reference>
<protein>
    <submittedName>
        <fullName evidence="2">Uncharacterized protein</fullName>
    </submittedName>
</protein>
<accession>A0ABN5Z1C8</accession>
<keyword evidence="3" id="KW-1185">Reference proteome</keyword>
<feature type="region of interest" description="Disordered" evidence="1">
    <location>
        <begin position="1"/>
        <end position="22"/>
    </location>
</feature>
<dbReference type="EMBL" id="AP022577">
    <property type="protein sequence ID" value="BBX87972.1"/>
    <property type="molecule type" value="Genomic_DNA"/>
</dbReference>
<gene>
    <name evidence="2" type="ORF">MAUB_58450</name>
</gene>
<name>A0ABN5Z1C8_9MYCO</name>
<evidence type="ECO:0000313" key="3">
    <source>
        <dbReference type="Proteomes" id="UP000465609"/>
    </source>
</evidence>
<sequence>MVQDSQAGAEALEEQHGHWGDHSQYPVADWQYEVGNGDTRLGYWPWVAEKIATAP</sequence>
<proteinExistence type="predicted"/>
<evidence type="ECO:0000256" key="1">
    <source>
        <dbReference type="SAM" id="MobiDB-lite"/>
    </source>
</evidence>
<dbReference type="RefSeq" id="WP_170212478.1">
    <property type="nucleotide sequence ID" value="NZ_AP022577.1"/>
</dbReference>
<dbReference type="Proteomes" id="UP000465609">
    <property type="component" value="Chromosome"/>
</dbReference>